<dbReference type="SUPFAM" id="SSF56349">
    <property type="entry name" value="DNA breaking-rejoining enzymes"/>
    <property type="match status" value="1"/>
</dbReference>
<evidence type="ECO:0000259" key="4">
    <source>
        <dbReference type="PROSITE" id="PS51898"/>
    </source>
</evidence>
<evidence type="ECO:0000256" key="1">
    <source>
        <dbReference type="ARBA" id="ARBA00022908"/>
    </source>
</evidence>
<dbReference type="AlphaFoldDB" id="A0A7Y4P0Y8"/>
<sequence>MKAANGDGSIYYRESKDRWFGAAYVLQADGTTARKEVSSKDRDVVVQKLRKMQTDSDQGIPAEATNWQLAAFLRYWLDNIVKPEKKPKTYQGYDVVARVHLIPDLGKKKLHKLTGADVRLFMKRLRNTCLCCKHGYDERRGDKKRCCAIDQCCERRPSDRLVEQVHAVLRNALQAAVREEVLQRNVAKLVQVQGASYDTNRGATEEQARLLLEEAKPTRLYALYVLALYMGLRRGELLGLKWEDIDSVEKTLEIRRTLQRVDGALRAVPPKTKKSKRIVPLIKACLEALESHKKQQATERQLAGAKWVETGYVFTTEVGTPIEPDNLRRTWYPIRSAAGLGEMRLHDLRHSCVTLLLRLKVPPHIVQAIVGHADVQVTMAVYAHASLEDQRKALEQLEEMVAG</sequence>
<evidence type="ECO:0000313" key="8">
    <source>
        <dbReference type="Proteomes" id="UP000553957"/>
    </source>
</evidence>
<dbReference type="GO" id="GO:0006310">
    <property type="term" value="P:DNA recombination"/>
    <property type="evidence" value="ECO:0007669"/>
    <property type="project" value="UniProtKB-KW"/>
</dbReference>
<keyword evidence="7" id="KW-1185">Reference proteome</keyword>
<keyword evidence="2" id="KW-0238">DNA-binding</keyword>
<reference evidence="6 7" key="1">
    <citation type="submission" date="2020-05" db="EMBL/GenBank/DDBJ databases">
        <title>Genome sequence of Kribbella sandramycini ATCC 39419.</title>
        <authorList>
            <person name="Maclea K.S."/>
            <person name="Fair J.L."/>
        </authorList>
    </citation>
    <scope>NUCLEOTIDE SEQUENCE [LARGE SCALE GENOMIC DNA]</scope>
    <source>
        <strain evidence="6 7">ATCC 39419</strain>
    </source>
</reference>
<evidence type="ECO:0000256" key="3">
    <source>
        <dbReference type="ARBA" id="ARBA00023172"/>
    </source>
</evidence>
<dbReference type="Proteomes" id="UP000534306">
    <property type="component" value="Unassembled WGS sequence"/>
</dbReference>
<dbReference type="Proteomes" id="UP000553957">
    <property type="component" value="Unassembled WGS sequence"/>
</dbReference>
<dbReference type="GO" id="GO:0015074">
    <property type="term" value="P:DNA integration"/>
    <property type="evidence" value="ECO:0007669"/>
    <property type="project" value="UniProtKB-KW"/>
</dbReference>
<dbReference type="InterPro" id="IPR010998">
    <property type="entry name" value="Integrase_recombinase_N"/>
</dbReference>
<dbReference type="Gene3D" id="1.10.150.130">
    <property type="match status" value="1"/>
</dbReference>
<accession>A0A7Y4P0Y8</accession>
<gene>
    <name evidence="5" type="ORF">HNR71_001824</name>
    <name evidence="6" type="ORF">HPO96_23150</name>
</gene>
<dbReference type="InterPro" id="IPR002104">
    <property type="entry name" value="Integrase_catalytic"/>
</dbReference>
<evidence type="ECO:0000313" key="7">
    <source>
        <dbReference type="Proteomes" id="UP000534306"/>
    </source>
</evidence>
<dbReference type="EMBL" id="JABJRC010000005">
    <property type="protein sequence ID" value="NOL43146.1"/>
    <property type="molecule type" value="Genomic_DNA"/>
</dbReference>
<dbReference type="InterPro" id="IPR050090">
    <property type="entry name" value="Tyrosine_recombinase_XerCD"/>
</dbReference>
<evidence type="ECO:0000313" key="6">
    <source>
        <dbReference type="EMBL" id="NOL43146.1"/>
    </source>
</evidence>
<dbReference type="RefSeq" id="WP_171675829.1">
    <property type="nucleotide sequence ID" value="NZ_BAAAGT010000010.1"/>
</dbReference>
<dbReference type="GO" id="GO:0003677">
    <property type="term" value="F:DNA binding"/>
    <property type="evidence" value="ECO:0007669"/>
    <property type="project" value="UniProtKB-KW"/>
</dbReference>
<name>A0A7Y4P0Y8_9ACTN</name>
<evidence type="ECO:0000313" key="5">
    <source>
        <dbReference type="EMBL" id="MBB6566187.1"/>
    </source>
</evidence>
<dbReference type="Pfam" id="PF00589">
    <property type="entry name" value="Phage_integrase"/>
    <property type="match status" value="1"/>
</dbReference>
<feature type="domain" description="Tyr recombinase" evidence="4">
    <location>
        <begin position="198"/>
        <end position="395"/>
    </location>
</feature>
<evidence type="ECO:0000256" key="2">
    <source>
        <dbReference type="ARBA" id="ARBA00023125"/>
    </source>
</evidence>
<dbReference type="PANTHER" id="PTHR30349">
    <property type="entry name" value="PHAGE INTEGRASE-RELATED"/>
    <property type="match status" value="1"/>
</dbReference>
<keyword evidence="1" id="KW-0229">DNA integration</keyword>
<dbReference type="InterPro" id="IPR013762">
    <property type="entry name" value="Integrase-like_cat_sf"/>
</dbReference>
<organism evidence="6 7">
    <name type="scientific">Kribbella sandramycini</name>
    <dbReference type="NCBI Taxonomy" id="60450"/>
    <lineage>
        <taxon>Bacteria</taxon>
        <taxon>Bacillati</taxon>
        <taxon>Actinomycetota</taxon>
        <taxon>Actinomycetes</taxon>
        <taxon>Propionibacteriales</taxon>
        <taxon>Kribbellaceae</taxon>
        <taxon>Kribbella</taxon>
    </lineage>
</organism>
<protein>
    <submittedName>
        <fullName evidence="5 6">Integrase</fullName>
    </submittedName>
</protein>
<dbReference type="Gene3D" id="1.10.443.10">
    <property type="entry name" value="Intergrase catalytic core"/>
    <property type="match status" value="1"/>
</dbReference>
<dbReference type="CDD" id="cd01189">
    <property type="entry name" value="INT_ICEBs1_C_like"/>
    <property type="match status" value="1"/>
</dbReference>
<dbReference type="PROSITE" id="PS51898">
    <property type="entry name" value="TYR_RECOMBINASE"/>
    <property type="match status" value="1"/>
</dbReference>
<proteinExistence type="predicted"/>
<reference evidence="5 8" key="2">
    <citation type="submission" date="2020-08" db="EMBL/GenBank/DDBJ databases">
        <title>Sequencing the genomes of 1000 actinobacteria strains.</title>
        <authorList>
            <person name="Klenk H.-P."/>
        </authorList>
    </citation>
    <scope>NUCLEOTIDE SEQUENCE [LARGE SCALE GENOMIC DNA]</scope>
    <source>
        <strain evidence="5 8">DSM 15626</strain>
    </source>
</reference>
<dbReference type="EMBL" id="JACHKF010000001">
    <property type="protein sequence ID" value="MBB6566187.1"/>
    <property type="molecule type" value="Genomic_DNA"/>
</dbReference>
<dbReference type="InterPro" id="IPR011010">
    <property type="entry name" value="DNA_brk_join_enz"/>
</dbReference>
<keyword evidence="3" id="KW-0233">DNA recombination</keyword>
<dbReference type="InterPro" id="IPR004107">
    <property type="entry name" value="Integrase_SAM-like_N"/>
</dbReference>
<dbReference type="Pfam" id="PF14659">
    <property type="entry name" value="Phage_int_SAM_3"/>
    <property type="match status" value="1"/>
</dbReference>
<comment type="caution">
    <text evidence="6">The sequence shown here is derived from an EMBL/GenBank/DDBJ whole genome shotgun (WGS) entry which is preliminary data.</text>
</comment>
<dbReference type="PANTHER" id="PTHR30349:SF91">
    <property type="entry name" value="INTA PROTEIN"/>
    <property type="match status" value="1"/>
</dbReference>